<dbReference type="InterPro" id="IPR036236">
    <property type="entry name" value="Znf_C2H2_sf"/>
</dbReference>
<feature type="domain" description="C2H2-type" evidence="10">
    <location>
        <begin position="986"/>
        <end position="1014"/>
    </location>
</feature>
<feature type="domain" description="C2H2-type" evidence="10">
    <location>
        <begin position="931"/>
        <end position="960"/>
    </location>
</feature>
<dbReference type="AlphaFoldDB" id="A0A8H4JCP8"/>
<dbReference type="InterPro" id="IPR013087">
    <property type="entry name" value="Znf_C2H2_type"/>
</dbReference>
<dbReference type="PANTHER" id="PTHR46179">
    <property type="entry name" value="ZINC FINGER PROTEIN"/>
    <property type="match status" value="1"/>
</dbReference>
<evidence type="ECO:0000256" key="5">
    <source>
        <dbReference type="ARBA" id="ARBA00023015"/>
    </source>
</evidence>
<keyword evidence="3 8" id="KW-0863">Zinc-finger</keyword>
<keyword evidence="5" id="KW-0805">Transcription regulation</keyword>
<evidence type="ECO:0000256" key="3">
    <source>
        <dbReference type="ARBA" id="ARBA00022771"/>
    </source>
</evidence>
<reference evidence="11 12" key="1">
    <citation type="submission" date="2020-01" db="EMBL/GenBank/DDBJ databases">
        <title>Identification and distribution of gene clusters putatively required for synthesis of sphingolipid metabolism inhibitors in phylogenetically diverse species of the filamentous fungus Fusarium.</title>
        <authorList>
            <person name="Kim H.-S."/>
            <person name="Busman M."/>
            <person name="Brown D.W."/>
            <person name="Divon H."/>
            <person name="Uhlig S."/>
            <person name="Proctor R.H."/>
        </authorList>
    </citation>
    <scope>NUCLEOTIDE SEQUENCE [LARGE SCALE GENOMIC DNA]</scope>
    <source>
        <strain evidence="11 12">NRRL 13308</strain>
    </source>
</reference>
<evidence type="ECO:0000256" key="6">
    <source>
        <dbReference type="ARBA" id="ARBA00023163"/>
    </source>
</evidence>
<keyword evidence="6" id="KW-0804">Transcription</keyword>
<dbReference type="PANTHER" id="PTHR46179:SF13">
    <property type="entry name" value="C2H2-TYPE DOMAIN-CONTAINING PROTEIN"/>
    <property type="match status" value="1"/>
</dbReference>
<dbReference type="GO" id="GO:0008270">
    <property type="term" value="F:zinc ion binding"/>
    <property type="evidence" value="ECO:0007669"/>
    <property type="project" value="UniProtKB-KW"/>
</dbReference>
<feature type="region of interest" description="Disordered" evidence="9">
    <location>
        <begin position="215"/>
        <end position="236"/>
    </location>
</feature>
<evidence type="ECO:0000313" key="11">
    <source>
        <dbReference type="EMBL" id="KAF4415889.1"/>
    </source>
</evidence>
<evidence type="ECO:0000313" key="12">
    <source>
        <dbReference type="Proteomes" id="UP000536711"/>
    </source>
</evidence>
<keyword evidence="12" id="KW-1185">Reference proteome</keyword>
<dbReference type="Pfam" id="PF00096">
    <property type="entry name" value="zf-C2H2"/>
    <property type="match status" value="2"/>
</dbReference>
<dbReference type="PROSITE" id="PS00028">
    <property type="entry name" value="ZINC_FINGER_C2H2_1"/>
    <property type="match status" value="5"/>
</dbReference>
<dbReference type="GO" id="GO:0005634">
    <property type="term" value="C:nucleus"/>
    <property type="evidence" value="ECO:0007669"/>
    <property type="project" value="UniProtKB-SubCell"/>
</dbReference>
<gene>
    <name evidence="11" type="ORF">FACUT_13022</name>
</gene>
<dbReference type="PROSITE" id="PS50157">
    <property type="entry name" value="ZINC_FINGER_C2H2_2"/>
    <property type="match status" value="6"/>
</dbReference>
<dbReference type="SUPFAM" id="SSF57667">
    <property type="entry name" value="beta-beta-alpha zinc fingers"/>
    <property type="match status" value="3"/>
</dbReference>
<dbReference type="FunFam" id="3.30.160.60:FF:000446">
    <property type="entry name" value="Zinc finger protein"/>
    <property type="match status" value="1"/>
</dbReference>
<keyword evidence="2" id="KW-0479">Metal-binding</keyword>
<protein>
    <recommendedName>
        <fullName evidence="10">C2H2-type domain-containing protein</fullName>
    </recommendedName>
</protein>
<comment type="subcellular location">
    <subcellularLocation>
        <location evidence="1">Nucleus</location>
    </subcellularLocation>
</comment>
<sequence>MRDSVTLEMDWLNLYARQVRAAADACLDAQIEILRLIGSQVPWSSLPLKTREILNVKIQGSPDKIKEVTDAVNVLKATNVPASTPAVSRPAQNAYLTPLSAEPQTAPPRRLPSFLNVSNAPRQSPIVHRERGLRHSEYAMNSRISLMDVDDDDFEDDSRDAQVARRLQNQEFNQAPAGTLPVPARRSTRSTRAVNPVYFAPQDTPSKRKADLGLTFVKPGPSNAKKARPSAPESDQEYLDEIDIEEPTDLADGGDAIRVVFKEVFFDNGLIRIGTQPLRPQPDVRSAPSEHARRRYHNNLVRTHHICDSKFPGAESSRNERARVEILSNIELGLIESREGWVRALCDYTGLPILWSPGPRSSSLESIYPVTIFEGSPAYHAPPNVCIIMSVLNWAKRRHAIVTLPLVSVWLNASEEPFISRKSKWLWAYNAITNTALMNRAFDLEDTHNDQIQKWARMDASQRRDILEALRTGDKNRFLQVKLKDHDAKFLPRVVRTMPWCLREGKDLYAELQRIARSYGITGPEFDYYCTVASPNGDRVFYPFYILSMPQAQQINWDWNLMVEFASELLTNMRRYCNRHAQKAGYGEKNADKIKVLYWIGAFLCDKIKTLKANMPDATQEEIAFSILDRWGLPIVPWISHTFRLSLCKKDDHGIAMLFGFADMSDDDFDPVQHIDLSRATVTLDSGLTNQAMRDFNTSDWFGIRETLKCLPLNHPFWRVSQYMGNHIWFGRQYQLALPIPPIPEFETHLLSIDAWVDGQTREPLLCSYCLKQFDSPGQLVEHSRKCSLADESERSYRESTNPEQHAIDEAYFVFRCNFEGCRESFTKASDLTEHKRVHTFPFGCEYGGCPKRFQDESLRDQHMISHLPFKCDFMGCRRRFELESELAQHKGTHSTSTSKFPCTFEGCGKSYAQKKSLTRHMKTHSAERPFECDFGGCEKAYTLSQTLVQHKKEHQAKPYMCTIKGCGRLFRTKEELEVHRGKPHLECEYCGMTYGSATDLKVHKRDVCKAKKS</sequence>
<keyword evidence="7" id="KW-0539">Nucleus</keyword>
<feature type="domain" description="C2H2-type" evidence="10">
    <location>
        <begin position="815"/>
        <end position="840"/>
    </location>
</feature>
<dbReference type="OrthoDB" id="5245608at2759"/>
<dbReference type="SMART" id="SM00355">
    <property type="entry name" value="ZnF_C2H2"/>
    <property type="match status" value="8"/>
</dbReference>
<name>A0A8H4JCP8_9HYPO</name>
<evidence type="ECO:0000256" key="9">
    <source>
        <dbReference type="SAM" id="MobiDB-lite"/>
    </source>
</evidence>
<proteinExistence type="predicted"/>
<dbReference type="Proteomes" id="UP000536711">
    <property type="component" value="Unassembled WGS sequence"/>
</dbReference>
<dbReference type="EMBL" id="JAADJF010000505">
    <property type="protein sequence ID" value="KAF4415889.1"/>
    <property type="molecule type" value="Genomic_DNA"/>
</dbReference>
<evidence type="ECO:0000256" key="7">
    <source>
        <dbReference type="ARBA" id="ARBA00023242"/>
    </source>
</evidence>
<dbReference type="InterPro" id="IPR051061">
    <property type="entry name" value="Zinc_finger_trans_reg"/>
</dbReference>
<feature type="domain" description="C2H2-type" evidence="10">
    <location>
        <begin position="960"/>
        <end position="985"/>
    </location>
</feature>
<comment type="caution">
    <text evidence="11">The sequence shown here is derived from an EMBL/GenBank/DDBJ whole genome shotgun (WGS) entry which is preliminary data.</text>
</comment>
<evidence type="ECO:0000256" key="8">
    <source>
        <dbReference type="PROSITE-ProRule" id="PRU00042"/>
    </source>
</evidence>
<feature type="domain" description="C2H2-type" evidence="10">
    <location>
        <begin position="901"/>
        <end position="930"/>
    </location>
</feature>
<accession>A0A8H4JCP8</accession>
<keyword evidence="4" id="KW-0862">Zinc</keyword>
<evidence type="ECO:0000256" key="1">
    <source>
        <dbReference type="ARBA" id="ARBA00004123"/>
    </source>
</evidence>
<evidence type="ECO:0000256" key="4">
    <source>
        <dbReference type="ARBA" id="ARBA00022833"/>
    </source>
</evidence>
<evidence type="ECO:0000259" key="10">
    <source>
        <dbReference type="PROSITE" id="PS50157"/>
    </source>
</evidence>
<evidence type="ECO:0000256" key="2">
    <source>
        <dbReference type="ARBA" id="ARBA00022723"/>
    </source>
</evidence>
<feature type="domain" description="C2H2-type" evidence="10">
    <location>
        <begin position="870"/>
        <end position="899"/>
    </location>
</feature>
<organism evidence="11 12">
    <name type="scientific">Fusarium acutatum</name>
    <dbReference type="NCBI Taxonomy" id="78861"/>
    <lineage>
        <taxon>Eukaryota</taxon>
        <taxon>Fungi</taxon>
        <taxon>Dikarya</taxon>
        <taxon>Ascomycota</taxon>
        <taxon>Pezizomycotina</taxon>
        <taxon>Sordariomycetes</taxon>
        <taxon>Hypocreomycetidae</taxon>
        <taxon>Hypocreales</taxon>
        <taxon>Nectriaceae</taxon>
        <taxon>Fusarium</taxon>
        <taxon>Fusarium fujikuroi species complex</taxon>
    </lineage>
</organism>
<dbReference type="GO" id="GO:0006357">
    <property type="term" value="P:regulation of transcription by RNA polymerase II"/>
    <property type="evidence" value="ECO:0007669"/>
    <property type="project" value="TreeGrafter"/>
</dbReference>
<dbReference type="Gene3D" id="3.30.160.60">
    <property type="entry name" value="Classic Zinc Finger"/>
    <property type="match status" value="5"/>
</dbReference>